<gene>
    <name evidence="1" type="ORF">BACERE00221_02360</name>
</gene>
<proteinExistence type="predicted"/>
<dbReference type="AlphaFoldDB" id="A0A9X8X597"/>
<protein>
    <submittedName>
        <fullName evidence="1">Uncharacterized protein</fullName>
    </submittedName>
</protein>
<dbReference type="InterPro" id="IPR025915">
    <property type="entry name" value="Phage_gp49_66"/>
</dbReference>
<dbReference type="Pfam" id="PF13876">
    <property type="entry name" value="Phage_gp49_66"/>
    <property type="match status" value="1"/>
</dbReference>
<evidence type="ECO:0000313" key="2">
    <source>
        <dbReference type="Proteomes" id="UP000194435"/>
    </source>
</evidence>
<reference evidence="1 2" key="1">
    <citation type="submission" date="2017-04" db="EMBL/GenBank/DDBJ databases">
        <authorList>
            <person name="Criscuolo A."/>
        </authorList>
    </citation>
    <scope>NUCLEOTIDE SEQUENCE [LARGE SCALE GENOMIC DNA]</scope>
    <source>
        <strain evidence="1">16-00221</strain>
    </source>
</reference>
<name>A0A9X8X597_9BACI</name>
<sequence length="84" mass="9695">MKNTVTQEDINNIMENSHFFITTVFEKCTVVICQLPSGFIITESSACVDKVNYDAELGEKICRERIKNKVWELEGYKLQCELSK</sequence>
<evidence type="ECO:0000313" key="1">
    <source>
        <dbReference type="EMBL" id="SME05965.1"/>
    </source>
</evidence>
<dbReference type="RefSeq" id="WP_086717788.1">
    <property type="nucleotide sequence ID" value="NZ_FWZC01000035.1"/>
</dbReference>
<accession>A0A9X8X597</accession>
<comment type="caution">
    <text evidence="1">The sequence shown here is derived from an EMBL/GenBank/DDBJ whole genome shotgun (WGS) entry which is preliminary data.</text>
</comment>
<dbReference type="Proteomes" id="UP000194435">
    <property type="component" value="Unassembled WGS sequence"/>
</dbReference>
<organism evidence="1 2">
    <name type="scientific">Bacillus paranthracis</name>
    <dbReference type="NCBI Taxonomy" id="2026186"/>
    <lineage>
        <taxon>Bacteria</taxon>
        <taxon>Bacillati</taxon>
        <taxon>Bacillota</taxon>
        <taxon>Bacilli</taxon>
        <taxon>Bacillales</taxon>
        <taxon>Bacillaceae</taxon>
        <taxon>Bacillus</taxon>
        <taxon>Bacillus cereus group</taxon>
    </lineage>
</organism>
<dbReference type="EMBL" id="FWZC01000035">
    <property type="protein sequence ID" value="SME05965.1"/>
    <property type="molecule type" value="Genomic_DNA"/>
</dbReference>